<dbReference type="InterPro" id="IPR030678">
    <property type="entry name" value="Peptide/Ni-bd"/>
</dbReference>
<reference evidence="7 8" key="1">
    <citation type="submission" date="2023-05" db="EMBL/GenBank/DDBJ databases">
        <title>Comparative genomics reveals the evidence of polycyclic aromatic hydrocarbons degradation in moderately halophilic genus Pontibacillus.</title>
        <authorList>
            <person name="Yang H."/>
            <person name="Qian Z."/>
        </authorList>
    </citation>
    <scope>NUCLEOTIDE SEQUENCE [LARGE SCALE GENOMIC DNA]</scope>
    <source>
        <strain evidence="8">HN14</strain>
    </source>
</reference>
<organism evidence="7 8">
    <name type="scientific">Pontibacillus chungwhensis</name>
    <dbReference type="NCBI Taxonomy" id="265426"/>
    <lineage>
        <taxon>Bacteria</taxon>
        <taxon>Bacillati</taxon>
        <taxon>Bacillota</taxon>
        <taxon>Bacilli</taxon>
        <taxon>Bacillales</taxon>
        <taxon>Bacillaceae</taxon>
        <taxon>Pontibacillus</taxon>
    </lineage>
</organism>
<dbReference type="Pfam" id="PF00496">
    <property type="entry name" value="SBP_bac_5"/>
    <property type="match status" value="1"/>
</dbReference>
<evidence type="ECO:0000256" key="2">
    <source>
        <dbReference type="ARBA" id="ARBA00022448"/>
    </source>
</evidence>
<dbReference type="Gene3D" id="3.10.105.10">
    <property type="entry name" value="Dipeptide-binding Protein, Domain 3"/>
    <property type="match status" value="1"/>
</dbReference>
<dbReference type="InterPro" id="IPR000914">
    <property type="entry name" value="SBP_5_dom"/>
</dbReference>
<dbReference type="RefSeq" id="WP_231418550.1">
    <property type="nucleotide sequence ID" value="NZ_CP126446.1"/>
</dbReference>
<keyword evidence="2" id="KW-0813">Transport</keyword>
<feature type="signal peptide" evidence="5">
    <location>
        <begin position="1"/>
        <end position="20"/>
    </location>
</feature>
<feature type="chain" id="PRO_5045111991" evidence="5">
    <location>
        <begin position="21"/>
        <end position="576"/>
    </location>
</feature>
<dbReference type="InterPro" id="IPR039424">
    <property type="entry name" value="SBP_5"/>
</dbReference>
<gene>
    <name evidence="7" type="ORF">QNI29_03770</name>
</gene>
<dbReference type="PANTHER" id="PTHR30290:SF9">
    <property type="entry name" value="OLIGOPEPTIDE-BINDING PROTEIN APPA"/>
    <property type="match status" value="1"/>
</dbReference>
<dbReference type="Gene3D" id="3.40.190.10">
    <property type="entry name" value="Periplasmic binding protein-like II"/>
    <property type="match status" value="1"/>
</dbReference>
<proteinExistence type="inferred from homology"/>
<evidence type="ECO:0000256" key="5">
    <source>
        <dbReference type="SAM" id="SignalP"/>
    </source>
</evidence>
<dbReference type="PANTHER" id="PTHR30290">
    <property type="entry name" value="PERIPLASMIC BINDING COMPONENT OF ABC TRANSPORTER"/>
    <property type="match status" value="1"/>
</dbReference>
<dbReference type="SUPFAM" id="SSF53850">
    <property type="entry name" value="Periplasmic binding protein-like II"/>
    <property type="match status" value="1"/>
</dbReference>
<dbReference type="NCBIfam" id="NF045467">
    <property type="entry name" value="Opp4A"/>
    <property type="match status" value="1"/>
</dbReference>
<accession>A0ABY8UYN3</accession>
<evidence type="ECO:0000256" key="1">
    <source>
        <dbReference type="ARBA" id="ARBA00005695"/>
    </source>
</evidence>
<comment type="similarity">
    <text evidence="1">Belongs to the bacterial solute-binding protein 5 family.</text>
</comment>
<dbReference type="EMBL" id="CP126446">
    <property type="protein sequence ID" value="WIF98781.1"/>
    <property type="molecule type" value="Genomic_DNA"/>
</dbReference>
<keyword evidence="3 5" id="KW-0732">Signal</keyword>
<protein>
    <submittedName>
        <fullName evidence="7">ABC transporter substrate-binding protein</fullName>
    </submittedName>
</protein>
<feature type="domain" description="Solute-binding protein family 5" evidence="6">
    <location>
        <begin position="98"/>
        <end position="488"/>
    </location>
</feature>
<dbReference type="InterPro" id="IPR050034">
    <property type="entry name" value="Opp4A"/>
</dbReference>
<feature type="region of interest" description="Disordered" evidence="4">
    <location>
        <begin position="17"/>
        <end position="58"/>
    </location>
</feature>
<evidence type="ECO:0000256" key="4">
    <source>
        <dbReference type="SAM" id="MobiDB-lite"/>
    </source>
</evidence>
<evidence type="ECO:0000259" key="6">
    <source>
        <dbReference type="Pfam" id="PF00496"/>
    </source>
</evidence>
<dbReference type="Proteomes" id="UP001236652">
    <property type="component" value="Chromosome"/>
</dbReference>
<evidence type="ECO:0000313" key="8">
    <source>
        <dbReference type="Proteomes" id="UP001236652"/>
    </source>
</evidence>
<evidence type="ECO:0000313" key="7">
    <source>
        <dbReference type="EMBL" id="WIF98781.1"/>
    </source>
</evidence>
<name>A0ABY8UYN3_9BACI</name>
<keyword evidence="8" id="KW-1185">Reference proteome</keyword>
<dbReference type="Gene3D" id="3.90.76.10">
    <property type="entry name" value="Dipeptide-binding Protein, Domain 1"/>
    <property type="match status" value="1"/>
</dbReference>
<dbReference type="PIRSF" id="PIRSF002741">
    <property type="entry name" value="MppA"/>
    <property type="match status" value="1"/>
</dbReference>
<evidence type="ECO:0000256" key="3">
    <source>
        <dbReference type="ARBA" id="ARBA00022729"/>
    </source>
</evidence>
<feature type="compositionally biased region" description="Acidic residues" evidence="4">
    <location>
        <begin position="20"/>
        <end position="47"/>
    </location>
</feature>
<sequence length="576" mass="65152">MSLMLMLTLFLAACNSDANGDSDDSGDDTEDTSENTDSEGDSGEDASGEPQEGGTLNYAIDSEPEGILSPNFYGSATDFEVIQFGIDPLFEYDENLQIEPNLADWSTEDNKVFTFTFEEGVKWHNGDELTVEDWVFALETLADPDYTGPRYANVQTIEGAEAYHSGDADSISGIEVVSDYEVKVTFDKARVNNLLNVWSYPMNRSYWEGVEVADMQDSDKMRQGMMGTGPFKLTKVVPGESYQYEANEDYWKGAPKLDKVIVKVIDSKSVIGALENGDVDMVPVHPTLGKQVEEMENVDLRTYPGLSYYYLGFKFGKFDNEKKEVVEKNDKYADLKLRKAMYHAINRDEWIEAFFSGYGSKVNAPVPTNHWIAADQSELNDYAYDTEKAKSLLDEAGYKDVNDDGFREDPNGDEFVINLAHYASTNPTFESRAKALTQYWEEVGLKAELQMIESSLYYDKVEKDAEGIEVFFGGWSTGSDPDPSALWKSDQLWNYTRWVNEESDQLLDDALDIDKVGTDQEKRKEKYVEWQKLLNEQLPMLYIAELEEIYGVNKRVGGVEFDVSGSNSPHLWYIQN</sequence>